<name>A0A7W5GAZ1_9BACL</name>
<dbReference type="GO" id="GO:0004497">
    <property type="term" value="F:monooxygenase activity"/>
    <property type="evidence" value="ECO:0007669"/>
    <property type="project" value="UniProtKB-KW"/>
</dbReference>
<sequence length="93" mass="10808">MVILQVQMTVAAEEREMFLAKSTTLLSATRAEEGNISYQLFENVSKPGKFVMLEEWQDEQAIDLHNQTEHFTEFFAYARQVLVEPVKINRLND</sequence>
<feature type="domain" description="ABM" evidence="1">
    <location>
        <begin position="2"/>
        <end position="91"/>
    </location>
</feature>
<organism evidence="2 3">
    <name type="scientific">Paenibacillus endophyticus</name>
    <dbReference type="NCBI Taxonomy" id="1294268"/>
    <lineage>
        <taxon>Bacteria</taxon>
        <taxon>Bacillati</taxon>
        <taxon>Bacillota</taxon>
        <taxon>Bacilli</taxon>
        <taxon>Bacillales</taxon>
        <taxon>Paenibacillaceae</taxon>
        <taxon>Paenibacillus</taxon>
    </lineage>
</organism>
<keyword evidence="3" id="KW-1185">Reference proteome</keyword>
<protein>
    <submittedName>
        <fullName evidence="2">Quinol monooxygenase YgiN</fullName>
    </submittedName>
</protein>
<dbReference type="PANTHER" id="PTHR33336">
    <property type="entry name" value="QUINOL MONOOXYGENASE YGIN-RELATED"/>
    <property type="match status" value="1"/>
</dbReference>
<dbReference type="Pfam" id="PF03992">
    <property type="entry name" value="ABM"/>
    <property type="match status" value="1"/>
</dbReference>
<evidence type="ECO:0000313" key="3">
    <source>
        <dbReference type="Proteomes" id="UP000518605"/>
    </source>
</evidence>
<proteinExistence type="predicted"/>
<dbReference type="AlphaFoldDB" id="A0A7W5GAZ1"/>
<dbReference type="SUPFAM" id="SSF54909">
    <property type="entry name" value="Dimeric alpha+beta barrel"/>
    <property type="match status" value="1"/>
</dbReference>
<dbReference type="InterPro" id="IPR007138">
    <property type="entry name" value="ABM_dom"/>
</dbReference>
<reference evidence="2 3" key="1">
    <citation type="submission" date="2020-08" db="EMBL/GenBank/DDBJ databases">
        <title>Genomic Encyclopedia of Type Strains, Phase III (KMG-III): the genomes of soil and plant-associated and newly described type strains.</title>
        <authorList>
            <person name="Whitman W."/>
        </authorList>
    </citation>
    <scope>NUCLEOTIDE SEQUENCE [LARGE SCALE GENOMIC DNA]</scope>
    <source>
        <strain evidence="2 3">CECT 8234</strain>
    </source>
</reference>
<gene>
    <name evidence="2" type="ORF">FHS16_002885</name>
</gene>
<dbReference type="EMBL" id="JACHXW010000007">
    <property type="protein sequence ID" value="MBB3152828.1"/>
    <property type="molecule type" value="Genomic_DNA"/>
</dbReference>
<comment type="caution">
    <text evidence="2">The sequence shown here is derived from an EMBL/GenBank/DDBJ whole genome shotgun (WGS) entry which is preliminary data.</text>
</comment>
<dbReference type="Proteomes" id="UP000518605">
    <property type="component" value="Unassembled WGS sequence"/>
</dbReference>
<evidence type="ECO:0000313" key="2">
    <source>
        <dbReference type="EMBL" id="MBB3152828.1"/>
    </source>
</evidence>
<accession>A0A7W5GAZ1</accession>
<keyword evidence="2" id="KW-0560">Oxidoreductase</keyword>
<dbReference type="InterPro" id="IPR011008">
    <property type="entry name" value="Dimeric_a/b-barrel"/>
</dbReference>
<dbReference type="PROSITE" id="PS51725">
    <property type="entry name" value="ABM"/>
    <property type="match status" value="1"/>
</dbReference>
<keyword evidence="2" id="KW-0503">Monooxygenase</keyword>
<dbReference type="RefSeq" id="WP_183563209.1">
    <property type="nucleotide sequence ID" value="NZ_CBCSLB010000006.1"/>
</dbReference>
<dbReference type="Gene3D" id="3.30.70.100">
    <property type="match status" value="1"/>
</dbReference>
<evidence type="ECO:0000259" key="1">
    <source>
        <dbReference type="PROSITE" id="PS51725"/>
    </source>
</evidence>
<dbReference type="InterPro" id="IPR050744">
    <property type="entry name" value="AI-2_Isomerase_LsrG"/>
</dbReference>
<dbReference type="PANTHER" id="PTHR33336:SF3">
    <property type="entry name" value="ABM DOMAIN-CONTAINING PROTEIN"/>
    <property type="match status" value="1"/>
</dbReference>